<dbReference type="Gene3D" id="3.40.50.620">
    <property type="entry name" value="HUPs"/>
    <property type="match status" value="1"/>
</dbReference>
<dbReference type="InterPro" id="IPR006050">
    <property type="entry name" value="DNA_photolyase_N"/>
</dbReference>
<organism evidence="3 4">
    <name type="scientific">Methylobacterium crusticola</name>
    <dbReference type="NCBI Taxonomy" id="1697972"/>
    <lineage>
        <taxon>Bacteria</taxon>
        <taxon>Pseudomonadati</taxon>
        <taxon>Pseudomonadota</taxon>
        <taxon>Alphaproteobacteria</taxon>
        <taxon>Hyphomicrobiales</taxon>
        <taxon>Methylobacteriaceae</taxon>
        <taxon>Methylobacterium</taxon>
    </lineage>
</organism>
<dbReference type="PROSITE" id="PS51645">
    <property type="entry name" value="PHR_CRY_ALPHA_BETA"/>
    <property type="match status" value="1"/>
</dbReference>
<dbReference type="SUPFAM" id="SSF52425">
    <property type="entry name" value="Cryptochrome/photolyase, N-terminal domain"/>
    <property type="match status" value="1"/>
</dbReference>
<evidence type="ECO:0000313" key="3">
    <source>
        <dbReference type="EMBL" id="GJD48597.1"/>
    </source>
</evidence>
<feature type="domain" description="Photolyase/cryptochrome alpha/beta" evidence="2">
    <location>
        <begin position="31"/>
        <end position="163"/>
    </location>
</feature>
<dbReference type="RefSeq" id="WP_128562739.1">
    <property type="nucleotide sequence ID" value="NZ_BPQH01000003.1"/>
</dbReference>
<dbReference type="InterPro" id="IPR052219">
    <property type="entry name" value="Photolyase_Class-2"/>
</dbReference>
<dbReference type="SUPFAM" id="SSF48173">
    <property type="entry name" value="Cryptochrome/photolyase FAD-binding domain"/>
    <property type="match status" value="1"/>
</dbReference>
<gene>
    <name evidence="3" type="primary">phrA</name>
    <name evidence="3" type="ORF">OPKNFCMD_1320</name>
</gene>
<dbReference type="Pfam" id="PF00875">
    <property type="entry name" value="DNA_photolyase"/>
    <property type="match status" value="1"/>
</dbReference>
<reference evidence="3" key="1">
    <citation type="journal article" date="2021" name="Front. Microbiol.">
        <title>Comprehensive Comparative Genomics and Phenotyping of Methylobacterium Species.</title>
        <authorList>
            <person name="Alessa O."/>
            <person name="Ogura Y."/>
            <person name="Fujitani Y."/>
            <person name="Takami H."/>
            <person name="Hayashi T."/>
            <person name="Sahin N."/>
            <person name="Tani A."/>
        </authorList>
    </citation>
    <scope>NUCLEOTIDE SEQUENCE</scope>
    <source>
        <strain evidence="3">KCTC 52305</strain>
    </source>
</reference>
<dbReference type="InterPro" id="IPR036155">
    <property type="entry name" value="Crypto/Photolyase_N_sf"/>
</dbReference>
<sequence>MDHDLPPTLANWREAPRVRALNAARPVRASRYVLCWLQQALRAVDNPVIDAAIRLGNAHGLPVLVYHGVREDYPFASDRLHRFVLGASRDLGRECRARGLSCVQFVDRAAKRERGLVYRLAEHAAAVVLEDQPAFVAQWQAERFAARAQGAVFAVNAACVVPPAAIEQGVGTTSAFRRRHERVRETWYGWVDEVSDAGPYAGPLPYEPDLLADLDDPALDALVATCAIDHALPPSALFPATRAEVAARLVRLRDEVLPAYAGARNNASRPEGASTLSPYLHFGVVGPREIVAAAQAADVEPDARGKFLDELGTWREWFHYKARTMPVPESFARVPAWARRELAEHAGDARPELETLAALVAGETADETWNACQKQYLLDGWMHNNLRMYWAKRVIAMTPSPETGWATACYLNDRLSLDGRDPSTYGNLAWAFGDAAPGYGRRPIYGLVSTRTDASIRKQVGGPAWIARAAGRETLRLAVPAEPPVDPYLSGVAPI</sequence>
<accession>A0ABQ4QTE3</accession>
<dbReference type="PANTHER" id="PTHR10211:SF0">
    <property type="entry name" value="DEOXYRIBODIPYRIMIDINE PHOTO-LYASE"/>
    <property type="match status" value="1"/>
</dbReference>
<dbReference type="InterPro" id="IPR036134">
    <property type="entry name" value="Crypto/Photolyase_FAD-like_sf"/>
</dbReference>
<dbReference type="InterPro" id="IPR014729">
    <property type="entry name" value="Rossmann-like_a/b/a_fold"/>
</dbReference>
<protein>
    <submittedName>
        <fullName evidence="3">Deoxyribodipyrimidine photo-lyase</fullName>
    </submittedName>
</protein>
<dbReference type="Gene3D" id="1.10.579.10">
    <property type="entry name" value="DNA Cyclobutane Dipyrimidine Photolyase, subunit A, domain 3"/>
    <property type="match status" value="1"/>
</dbReference>
<evidence type="ECO:0000313" key="4">
    <source>
        <dbReference type="Proteomes" id="UP001055167"/>
    </source>
</evidence>
<name>A0ABQ4QTE3_9HYPH</name>
<evidence type="ECO:0000259" key="2">
    <source>
        <dbReference type="PROSITE" id="PS51645"/>
    </source>
</evidence>
<comment type="cofactor">
    <cofactor evidence="1">
        <name>(6R)-5,10-methylene-5,6,7,8-tetrahydrofolate</name>
        <dbReference type="ChEBI" id="CHEBI:15636"/>
    </cofactor>
</comment>
<dbReference type="Gene3D" id="1.25.40.80">
    <property type="match status" value="1"/>
</dbReference>
<keyword evidence="4" id="KW-1185">Reference proteome</keyword>
<dbReference type="Proteomes" id="UP001055167">
    <property type="component" value="Unassembled WGS sequence"/>
</dbReference>
<reference evidence="3" key="2">
    <citation type="submission" date="2021-08" db="EMBL/GenBank/DDBJ databases">
        <authorList>
            <person name="Tani A."/>
            <person name="Ola A."/>
            <person name="Ogura Y."/>
            <person name="Katsura K."/>
            <person name="Hayashi T."/>
        </authorList>
    </citation>
    <scope>NUCLEOTIDE SEQUENCE</scope>
    <source>
        <strain evidence="3">KCTC 52305</strain>
    </source>
</reference>
<proteinExistence type="predicted"/>
<evidence type="ECO:0000256" key="1">
    <source>
        <dbReference type="ARBA" id="ARBA00001932"/>
    </source>
</evidence>
<comment type="caution">
    <text evidence="3">The sequence shown here is derived from an EMBL/GenBank/DDBJ whole genome shotgun (WGS) entry which is preliminary data.</text>
</comment>
<dbReference type="PANTHER" id="PTHR10211">
    <property type="entry name" value="DEOXYRIBODIPYRIMIDINE PHOTOLYASE"/>
    <property type="match status" value="1"/>
</dbReference>
<dbReference type="EMBL" id="BPQH01000003">
    <property type="protein sequence ID" value="GJD48597.1"/>
    <property type="molecule type" value="Genomic_DNA"/>
</dbReference>